<dbReference type="AlphaFoldDB" id="A0A285L7B5"/>
<dbReference type="Gene3D" id="3.50.50.60">
    <property type="entry name" value="FAD/NAD(P)-binding domain"/>
    <property type="match status" value="1"/>
</dbReference>
<accession>A0A285L7B5</accession>
<keyword evidence="1" id="KW-0560">Oxidoreductase</keyword>
<evidence type="ECO:0000256" key="1">
    <source>
        <dbReference type="ARBA" id="ARBA00023002"/>
    </source>
</evidence>
<evidence type="ECO:0000313" key="5">
    <source>
        <dbReference type="Proteomes" id="UP000219565"/>
    </source>
</evidence>
<dbReference type="InterPro" id="IPR036188">
    <property type="entry name" value="FAD/NAD-bd_sf"/>
</dbReference>
<sequence length="381" mass="40557">MYPAGIATPSAPTRRPGGDRRCGIDDVRQRRSHTRDLGQAATGVIVIGSDVVGAAIVYALARNNIRVTCIDLEVHGAGVAGSAFGWIGTAPTGSQLHRDAIADFHALDTDLGGALSVSWAGSLTWLRTPEDTESFVRTQQGLGFPTEAVDAEGFTRLEPTLGSRPEIAAYAPHEGSVAPGRMRRTLLATAQAHGARVVEAAVSEIAVGSDARAQVFSDAGVLHARYVVLANGLGVPRLAAQVGTVLAVESAPAIRYAFRTSAQLSRRVLSGPDYEIRPWHRGTYLGAESYTATDDPYRPVRRVHRALEAIRRDFGLRNALELMDLRVGFRPMPTADRSYLGTLPTAPQVLVACMHSGVTLAPAAARRVLHHILGTAELASI</sequence>
<dbReference type="PANTHER" id="PTHR13847">
    <property type="entry name" value="SARCOSINE DEHYDROGENASE-RELATED"/>
    <property type="match status" value="1"/>
</dbReference>
<gene>
    <name evidence="4" type="ORF">SAMN04244553_2380</name>
</gene>
<dbReference type="Pfam" id="PF01266">
    <property type="entry name" value="DAO"/>
    <property type="match status" value="1"/>
</dbReference>
<dbReference type="Gene3D" id="3.30.9.10">
    <property type="entry name" value="D-Amino Acid Oxidase, subunit A, domain 2"/>
    <property type="match status" value="1"/>
</dbReference>
<dbReference type="PANTHER" id="PTHR13847:SF289">
    <property type="entry name" value="GLYCINE OXIDASE"/>
    <property type="match status" value="1"/>
</dbReference>
<protein>
    <submittedName>
        <fullName evidence="4">Glycine/D-amino acid oxidase</fullName>
    </submittedName>
</protein>
<dbReference type="GO" id="GO:0016491">
    <property type="term" value="F:oxidoreductase activity"/>
    <property type="evidence" value="ECO:0007669"/>
    <property type="project" value="UniProtKB-KW"/>
</dbReference>
<dbReference type="SUPFAM" id="SSF51905">
    <property type="entry name" value="FAD/NAD(P)-binding domain"/>
    <property type="match status" value="1"/>
</dbReference>
<dbReference type="EMBL" id="OBEG01000002">
    <property type="protein sequence ID" value="SNY80808.1"/>
    <property type="molecule type" value="Genomic_DNA"/>
</dbReference>
<evidence type="ECO:0000256" key="2">
    <source>
        <dbReference type="SAM" id="MobiDB-lite"/>
    </source>
</evidence>
<name>A0A285L7B5_9NOCA</name>
<dbReference type="Proteomes" id="UP000219565">
    <property type="component" value="Unassembled WGS sequence"/>
</dbReference>
<dbReference type="InterPro" id="IPR006076">
    <property type="entry name" value="FAD-dep_OxRdtase"/>
</dbReference>
<evidence type="ECO:0000259" key="3">
    <source>
        <dbReference type="Pfam" id="PF01266"/>
    </source>
</evidence>
<feature type="region of interest" description="Disordered" evidence="2">
    <location>
        <begin position="1"/>
        <end position="35"/>
    </location>
</feature>
<feature type="domain" description="FAD dependent oxidoreductase" evidence="3">
    <location>
        <begin position="44"/>
        <end position="367"/>
    </location>
</feature>
<keyword evidence="5" id="KW-1185">Reference proteome</keyword>
<dbReference type="GO" id="GO:0005737">
    <property type="term" value="C:cytoplasm"/>
    <property type="evidence" value="ECO:0007669"/>
    <property type="project" value="TreeGrafter"/>
</dbReference>
<proteinExistence type="predicted"/>
<organism evidence="4 5">
    <name type="scientific">Nocardia amikacinitolerans</name>
    <dbReference type="NCBI Taxonomy" id="756689"/>
    <lineage>
        <taxon>Bacteria</taxon>
        <taxon>Bacillati</taxon>
        <taxon>Actinomycetota</taxon>
        <taxon>Actinomycetes</taxon>
        <taxon>Mycobacteriales</taxon>
        <taxon>Nocardiaceae</taxon>
        <taxon>Nocardia</taxon>
    </lineage>
</organism>
<reference evidence="4 5" key="1">
    <citation type="submission" date="2017-09" db="EMBL/GenBank/DDBJ databases">
        <authorList>
            <person name="Ehlers B."/>
            <person name="Leendertz F.H."/>
        </authorList>
    </citation>
    <scope>NUCLEOTIDE SEQUENCE [LARGE SCALE GENOMIC DNA]</scope>
    <source>
        <strain evidence="4 5">DSM 45537</strain>
    </source>
</reference>
<feature type="compositionally biased region" description="Basic and acidic residues" evidence="2">
    <location>
        <begin position="16"/>
        <end position="29"/>
    </location>
</feature>
<evidence type="ECO:0000313" key="4">
    <source>
        <dbReference type="EMBL" id="SNY80808.1"/>
    </source>
</evidence>